<keyword evidence="3" id="KW-1185">Reference proteome</keyword>
<dbReference type="GeneID" id="25294686"/>
<protein>
    <recommendedName>
        <fullName evidence="1">YCII-related domain-containing protein</fullName>
    </recommendedName>
</protein>
<dbReference type="AlphaFoldDB" id="A0A0D2J2E7"/>
<name>A0A0D2J2E7_9EURO</name>
<feature type="domain" description="YCII-related" evidence="1">
    <location>
        <begin position="7"/>
        <end position="116"/>
    </location>
</feature>
<proteinExistence type="predicted"/>
<dbReference type="InterPro" id="IPR011008">
    <property type="entry name" value="Dimeric_a/b-barrel"/>
</dbReference>
<dbReference type="Pfam" id="PF03795">
    <property type="entry name" value="YCII"/>
    <property type="match status" value="1"/>
</dbReference>
<dbReference type="PANTHER" id="PTHR35174">
    <property type="entry name" value="BLL7171 PROTEIN-RELATED"/>
    <property type="match status" value="1"/>
</dbReference>
<evidence type="ECO:0000313" key="3">
    <source>
        <dbReference type="Proteomes" id="UP000053617"/>
    </source>
</evidence>
<accession>A0A0D2J2E7</accession>
<reference evidence="2 3" key="1">
    <citation type="submission" date="2015-01" db="EMBL/GenBank/DDBJ databases">
        <title>The Genome Sequence of Rhinocladiella mackenzie CBS 650.93.</title>
        <authorList>
            <consortium name="The Broad Institute Genomics Platform"/>
            <person name="Cuomo C."/>
            <person name="de Hoog S."/>
            <person name="Gorbushina A."/>
            <person name="Stielow B."/>
            <person name="Teixiera M."/>
            <person name="Abouelleil A."/>
            <person name="Chapman S.B."/>
            <person name="Priest M."/>
            <person name="Young S.K."/>
            <person name="Wortman J."/>
            <person name="Nusbaum C."/>
            <person name="Birren B."/>
        </authorList>
    </citation>
    <scope>NUCLEOTIDE SEQUENCE [LARGE SCALE GENOMIC DNA]</scope>
    <source>
        <strain evidence="2 3">CBS 650.93</strain>
    </source>
</reference>
<organism evidence="2 3">
    <name type="scientific">Rhinocladiella mackenziei CBS 650.93</name>
    <dbReference type="NCBI Taxonomy" id="1442369"/>
    <lineage>
        <taxon>Eukaryota</taxon>
        <taxon>Fungi</taxon>
        <taxon>Dikarya</taxon>
        <taxon>Ascomycota</taxon>
        <taxon>Pezizomycotina</taxon>
        <taxon>Eurotiomycetes</taxon>
        <taxon>Chaetothyriomycetidae</taxon>
        <taxon>Chaetothyriales</taxon>
        <taxon>Herpotrichiellaceae</taxon>
        <taxon>Rhinocladiella</taxon>
    </lineage>
</organism>
<dbReference type="PANTHER" id="PTHR35174:SF4">
    <property type="entry name" value="BLL7163 PROTEIN"/>
    <property type="match status" value="1"/>
</dbReference>
<dbReference type="SUPFAM" id="SSF54909">
    <property type="entry name" value="Dimeric alpha+beta barrel"/>
    <property type="match status" value="1"/>
</dbReference>
<dbReference type="HOGENOM" id="CLU_130902_0_0_1"/>
<gene>
    <name evidence="2" type="ORF">Z518_06615</name>
</gene>
<dbReference type="Gene3D" id="3.30.70.1060">
    <property type="entry name" value="Dimeric alpha+beta barrel"/>
    <property type="match status" value="1"/>
</dbReference>
<dbReference type="InterPro" id="IPR005545">
    <property type="entry name" value="YCII"/>
</dbReference>
<dbReference type="RefSeq" id="XP_013270201.1">
    <property type="nucleotide sequence ID" value="XM_013414747.1"/>
</dbReference>
<dbReference type="VEuPathDB" id="FungiDB:Z518_06615"/>
<dbReference type="EMBL" id="KN847479">
    <property type="protein sequence ID" value="KIX03065.1"/>
    <property type="molecule type" value="Genomic_DNA"/>
</dbReference>
<dbReference type="STRING" id="1442369.A0A0D2J2E7"/>
<evidence type="ECO:0000259" key="1">
    <source>
        <dbReference type="Pfam" id="PF03795"/>
    </source>
</evidence>
<dbReference type="Proteomes" id="UP000053617">
    <property type="component" value="Unassembled WGS sequence"/>
</dbReference>
<evidence type="ECO:0000313" key="2">
    <source>
        <dbReference type="EMBL" id="KIX03065.1"/>
    </source>
</evidence>
<dbReference type="OrthoDB" id="3933054at2759"/>
<sequence length="150" mass="16062">MPKFIYLLHATPEAESGAPPTPEIIEAMTTYNTSLSDAGMLLGGDGLKSSSHGARVVFPEVGQEASASPSVVKGPFDLSAGLICGFWLVKAKSLDEAAEWAAKAPIRGTKIEVREISGIEDMGEAMTEEVKEKERILKEKAEKRIQEMGA</sequence>